<dbReference type="PROSITE" id="PS50841">
    <property type="entry name" value="DIX"/>
    <property type="match status" value="1"/>
</dbReference>
<dbReference type="InterPro" id="IPR001158">
    <property type="entry name" value="DIX"/>
</dbReference>
<evidence type="ECO:0000259" key="13">
    <source>
        <dbReference type="PROSITE" id="PS50841"/>
    </source>
</evidence>
<feature type="compositionally biased region" description="Polar residues" evidence="11">
    <location>
        <begin position="242"/>
        <end position="258"/>
    </location>
</feature>
<evidence type="ECO:0000256" key="3">
    <source>
        <dbReference type="ARBA" id="ARBA00022473"/>
    </source>
</evidence>
<keyword evidence="5 9" id="KW-0879">Wnt signaling pathway</keyword>
<proteinExistence type="inferred from homology"/>
<dbReference type="EMBL" id="MU827787">
    <property type="protein sequence ID" value="KAJ7333075.1"/>
    <property type="molecule type" value="Genomic_DNA"/>
</dbReference>
<dbReference type="GO" id="GO:0005829">
    <property type="term" value="C:cytosol"/>
    <property type="evidence" value="ECO:0007669"/>
    <property type="project" value="TreeGrafter"/>
</dbReference>
<dbReference type="PROSITE" id="PS50021">
    <property type="entry name" value="CH"/>
    <property type="match status" value="1"/>
</dbReference>
<feature type="domain" description="DIX" evidence="13">
    <location>
        <begin position="669"/>
        <end position="751"/>
    </location>
</feature>
<evidence type="ECO:0000313" key="15">
    <source>
        <dbReference type="Proteomes" id="UP001163046"/>
    </source>
</evidence>
<keyword evidence="7 10" id="KW-0175">Coiled coil</keyword>
<dbReference type="PANTHER" id="PTHR10878:SF22">
    <property type="entry name" value="DIXIN"/>
    <property type="match status" value="1"/>
</dbReference>
<dbReference type="InterPro" id="IPR029071">
    <property type="entry name" value="Ubiquitin-like_domsf"/>
</dbReference>
<feature type="compositionally biased region" description="Polar residues" evidence="11">
    <location>
        <begin position="647"/>
        <end position="657"/>
    </location>
</feature>
<keyword evidence="15" id="KW-1185">Reference proteome</keyword>
<feature type="region of interest" description="Disordered" evidence="11">
    <location>
        <begin position="213"/>
        <end position="326"/>
    </location>
</feature>
<dbReference type="SUPFAM" id="SSF47576">
    <property type="entry name" value="Calponin-homology domain, CH-domain"/>
    <property type="match status" value="1"/>
</dbReference>
<dbReference type="PANTHER" id="PTHR10878">
    <property type="entry name" value="SEGMENT POLARITY PROTEIN DISHEVELLED"/>
    <property type="match status" value="1"/>
</dbReference>
<feature type="coiled-coil region" evidence="10">
    <location>
        <begin position="394"/>
        <end position="421"/>
    </location>
</feature>
<evidence type="ECO:0000256" key="4">
    <source>
        <dbReference type="ARBA" id="ARBA00022490"/>
    </source>
</evidence>
<gene>
    <name evidence="14" type="primary">DIXDC1</name>
    <name evidence="14" type="ORF">OS493_018245</name>
</gene>
<dbReference type="InterPro" id="IPR015506">
    <property type="entry name" value="Dsh/Dvl-rel"/>
</dbReference>
<comment type="caution">
    <text evidence="14">The sequence shown here is derived from an EMBL/GenBank/DDBJ whole genome shotgun (WGS) entry which is preliminary data.</text>
</comment>
<evidence type="ECO:0000256" key="11">
    <source>
        <dbReference type="SAM" id="MobiDB-lite"/>
    </source>
</evidence>
<dbReference type="Gene3D" id="1.10.418.10">
    <property type="entry name" value="Calponin-like domain"/>
    <property type="match status" value="1"/>
</dbReference>
<protein>
    <submittedName>
        <fullName evidence="14">Dixin</fullName>
    </submittedName>
</protein>
<dbReference type="InterPro" id="IPR038207">
    <property type="entry name" value="DIX_dom_sf"/>
</dbReference>
<dbReference type="OrthoDB" id="30551at2759"/>
<dbReference type="SUPFAM" id="SSF54236">
    <property type="entry name" value="Ubiquitin-like"/>
    <property type="match status" value="1"/>
</dbReference>
<feature type="compositionally biased region" description="Low complexity" evidence="11">
    <location>
        <begin position="281"/>
        <end position="292"/>
    </location>
</feature>
<feature type="compositionally biased region" description="Basic residues" evidence="11">
    <location>
        <begin position="213"/>
        <end position="224"/>
    </location>
</feature>
<organism evidence="14 15">
    <name type="scientific">Desmophyllum pertusum</name>
    <dbReference type="NCBI Taxonomy" id="174260"/>
    <lineage>
        <taxon>Eukaryota</taxon>
        <taxon>Metazoa</taxon>
        <taxon>Cnidaria</taxon>
        <taxon>Anthozoa</taxon>
        <taxon>Hexacorallia</taxon>
        <taxon>Scleractinia</taxon>
        <taxon>Caryophylliina</taxon>
        <taxon>Caryophylliidae</taxon>
        <taxon>Desmophyllum</taxon>
    </lineage>
</organism>
<dbReference type="Proteomes" id="UP001163046">
    <property type="component" value="Unassembled WGS sequence"/>
</dbReference>
<dbReference type="InterPro" id="IPR036872">
    <property type="entry name" value="CH_dom_sf"/>
</dbReference>
<evidence type="ECO:0000313" key="14">
    <source>
        <dbReference type="EMBL" id="KAJ7333075.1"/>
    </source>
</evidence>
<dbReference type="GO" id="GO:0005925">
    <property type="term" value="C:focal adhesion"/>
    <property type="evidence" value="ECO:0007669"/>
    <property type="project" value="UniProtKB-SubCell"/>
</dbReference>
<feature type="region of interest" description="Disordered" evidence="11">
    <location>
        <begin position="1"/>
        <end position="59"/>
    </location>
</feature>
<evidence type="ECO:0000256" key="8">
    <source>
        <dbReference type="ARBA" id="ARBA00060765"/>
    </source>
</evidence>
<dbReference type="Gene3D" id="2.40.240.130">
    <property type="match status" value="1"/>
</dbReference>
<dbReference type="GO" id="GO:0060070">
    <property type="term" value="P:canonical Wnt signaling pathway"/>
    <property type="evidence" value="ECO:0007669"/>
    <property type="project" value="TreeGrafter"/>
</dbReference>
<evidence type="ECO:0000256" key="6">
    <source>
        <dbReference type="ARBA" id="ARBA00022949"/>
    </source>
</evidence>
<sequence>MYNFPNEAGRPIPVASSNTPRSKLSRKESGGYHAESWSTSSPLTRETLKRNTEEGSKREEQYVAWVNSQLKKRPASRFVREIPRDTRDGVALVQLVEVLAGETLKFDESPTTYASKKENVDHVLHFMASQRIKMRQIHSKDIVDGNLKATMRLVLALAAHFKPGSVKPPAHQSGLSPAQTKLARSPSAAAAAAEAAAAIGEASRKLAGSAGRHIHMPFRLRKTSKPTPITPKIDRHPVDVSPGTSPTLSASPLNTPLNRTPVRKISRPSSAEFRHDKDNGSDGSTVSSGGTTPKLSHRDLETLYSVSDDSESVSSKDPGKNNNTSAFPNLEFLREVSEGYDSMEEDTSSTKEMLLHLQSLLLNGRLEEDEIPEEYCGLEGSTVQEQLTIVSSRLNQREVEYDNLKTELNKTKEECINLQGTKAGLLSRLNHQEQTIMQLQSDTLKHELSQQKYESEVGQLQYQLAERDKEVSALRNELVRREKTADKQRLELEDAVRHIEGLQFAQAGPGRQVDDGIVIELQQRIRDLQEKLDSVGIYEATLSAQIATQDEKMASLEDKILNPQILQNSSAVVSHGLKRSEEMEVVREAVESLRSCFRPHDPHHHTLDTLEQSIVAVHSSSDQHSHATDSDVESVHIKGVNGFEHSNGYNGKSTPHQRQLEGNARETSRISTKVLYFTEKTVTPFLTSIPRRLGEITLGDFKEAIDRPGIFRYHFKALDPEFGTVKEEVIDDGDIVPGWEGKIVAWVEEDSGQKATSYQEQMA</sequence>
<dbReference type="FunFam" id="2.40.240.130:FF:000003">
    <property type="entry name" value="Dixin isoform 1"/>
    <property type="match status" value="1"/>
</dbReference>
<keyword evidence="3" id="KW-0217">Developmental protein</keyword>
<accession>A0A9W9YC65</accession>
<dbReference type="CDD" id="cd21213">
    <property type="entry name" value="CH_DIXDC1"/>
    <property type="match status" value="1"/>
</dbReference>
<comment type="similarity">
    <text evidence="8">Belongs to the DIXDC1 family.</text>
</comment>
<evidence type="ECO:0000256" key="2">
    <source>
        <dbReference type="ARBA" id="ARBA00004496"/>
    </source>
</evidence>
<feature type="compositionally biased region" description="Basic and acidic residues" evidence="11">
    <location>
        <begin position="46"/>
        <end position="59"/>
    </location>
</feature>
<evidence type="ECO:0000256" key="5">
    <source>
        <dbReference type="ARBA" id="ARBA00022687"/>
    </source>
</evidence>
<comment type="subcellular location">
    <subcellularLocation>
        <location evidence="1">Cell junction</location>
        <location evidence="1">Focal adhesion</location>
    </subcellularLocation>
    <subcellularLocation>
        <location evidence="2">Cytoplasm</location>
    </subcellularLocation>
</comment>
<feature type="region of interest" description="Disordered" evidence="11">
    <location>
        <begin position="643"/>
        <end position="665"/>
    </location>
</feature>
<evidence type="ECO:0000259" key="12">
    <source>
        <dbReference type="PROSITE" id="PS50021"/>
    </source>
</evidence>
<reference evidence="14" key="1">
    <citation type="submission" date="2023-01" db="EMBL/GenBank/DDBJ databases">
        <title>Genome assembly of the deep-sea coral Lophelia pertusa.</title>
        <authorList>
            <person name="Herrera S."/>
            <person name="Cordes E."/>
        </authorList>
    </citation>
    <scope>NUCLEOTIDE SEQUENCE</scope>
    <source>
        <strain evidence="14">USNM1676648</strain>
        <tissue evidence="14">Polyp</tissue>
    </source>
</reference>
<dbReference type="Pfam" id="PF00778">
    <property type="entry name" value="DIX"/>
    <property type="match status" value="1"/>
</dbReference>
<dbReference type="Pfam" id="PF00307">
    <property type="entry name" value="CH"/>
    <property type="match status" value="1"/>
</dbReference>
<evidence type="ECO:0000256" key="7">
    <source>
        <dbReference type="ARBA" id="ARBA00023054"/>
    </source>
</evidence>
<dbReference type="SMART" id="SM00033">
    <property type="entry name" value="CH"/>
    <property type="match status" value="1"/>
</dbReference>
<feature type="domain" description="Calponin-homology (CH)" evidence="12">
    <location>
        <begin position="56"/>
        <end position="162"/>
    </location>
</feature>
<evidence type="ECO:0000256" key="1">
    <source>
        <dbReference type="ARBA" id="ARBA00004246"/>
    </source>
</evidence>
<evidence type="ECO:0000256" key="9">
    <source>
        <dbReference type="PROSITE-ProRule" id="PRU00069"/>
    </source>
</evidence>
<keyword evidence="6" id="KW-0965">Cell junction</keyword>
<evidence type="ECO:0000256" key="10">
    <source>
        <dbReference type="SAM" id="Coils"/>
    </source>
</evidence>
<dbReference type="AlphaFoldDB" id="A0A9W9YC65"/>
<dbReference type="InterPro" id="IPR001715">
    <property type="entry name" value="CH_dom"/>
</dbReference>
<dbReference type="SMART" id="SM00021">
    <property type="entry name" value="DAX"/>
    <property type="match status" value="1"/>
</dbReference>
<keyword evidence="4" id="KW-0963">Cytoplasm</keyword>
<name>A0A9W9YC65_9CNID</name>